<evidence type="ECO:0000256" key="2">
    <source>
        <dbReference type="ARBA" id="ARBA00022669"/>
    </source>
</evidence>
<dbReference type="EMBL" id="CAJVPL010000916">
    <property type="protein sequence ID" value="CAG8540055.1"/>
    <property type="molecule type" value="Genomic_DNA"/>
</dbReference>
<keyword evidence="5" id="KW-0378">Hydrolase</keyword>
<feature type="compositionally biased region" description="Polar residues" evidence="8">
    <location>
        <begin position="330"/>
        <end position="341"/>
    </location>
</feature>
<dbReference type="PANTHER" id="PTHR46471">
    <property type="entry name" value="CHITIN DEACETYLASE"/>
    <property type="match status" value="1"/>
</dbReference>
<evidence type="ECO:0000313" key="12">
    <source>
        <dbReference type="Proteomes" id="UP000789831"/>
    </source>
</evidence>
<gene>
    <name evidence="11" type="ORF">AGERDE_LOCUS6138</name>
</gene>
<organism evidence="11 12">
    <name type="scientific">Ambispora gerdemannii</name>
    <dbReference type="NCBI Taxonomy" id="144530"/>
    <lineage>
        <taxon>Eukaryota</taxon>
        <taxon>Fungi</taxon>
        <taxon>Fungi incertae sedis</taxon>
        <taxon>Mucoromycota</taxon>
        <taxon>Glomeromycotina</taxon>
        <taxon>Glomeromycetes</taxon>
        <taxon>Archaeosporales</taxon>
        <taxon>Ambisporaceae</taxon>
        <taxon>Ambispora</taxon>
    </lineage>
</organism>
<feature type="compositionally biased region" description="Basic and acidic residues" evidence="8">
    <location>
        <begin position="343"/>
        <end position="353"/>
    </location>
</feature>
<dbReference type="Proteomes" id="UP000789831">
    <property type="component" value="Unassembled WGS sequence"/>
</dbReference>
<dbReference type="CDD" id="cd00035">
    <property type="entry name" value="ChtBD1"/>
    <property type="match status" value="2"/>
</dbReference>
<dbReference type="SUPFAM" id="SSF88713">
    <property type="entry name" value="Glycoside hydrolase/deacetylase"/>
    <property type="match status" value="1"/>
</dbReference>
<dbReference type="OrthoDB" id="407355at2759"/>
<protein>
    <submittedName>
        <fullName evidence="11">1507_t:CDS:1</fullName>
    </submittedName>
</protein>
<comment type="caution">
    <text evidence="11">The sequence shown here is derived from an EMBL/GenBank/DDBJ whole genome shotgun (WGS) entry which is preliminary data.</text>
</comment>
<keyword evidence="4" id="KW-0732">Signal</keyword>
<keyword evidence="6" id="KW-0119">Carbohydrate metabolism</keyword>
<evidence type="ECO:0000256" key="5">
    <source>
        <dbReference type="ARBA" id="ARBA00022801"/>
    </source>
</evidence>
<reference evidence="11" key="1">
    <citation type="submission" date="2021-06" db="EMBL/GenBank/DDBJ databases">
        <authorList>
            <person name="Kallberg Y."/>
            <person name="Tangrot J."/>
            <person name="Rosling A."/>
        </authorList>
    </citation>
    <scope>NUCLEOTIDE SEQUENCE</scope>
    <source>
        <strain evidence="11">MT106</strain>
    </source>
</reference>
<evidence type="ECO:0000259" key="9">
    <source>
        <dbReference type="PROSITE" id="PS50941"/>
    </source>
</evidence>
<keyword evidence="7" id="KW-1015">Disulfide bond</keyword>
<feature type="domain" description="Chitin-binding type-1" evidence="9">
    <location>
        <begin position="32"/>
        <end position="75"/>
    </location>
</feature>
<name>A0A9N9ARI0_9GLOM</name>
<feature type="disulfide bond" evidence="7">
    <location>
        <begin position="43"/>
        <end position="55"/>
    </location>
</feature>
<evidence type="ECO:0000256" key="3">
    <source>
        <dbReference type="ARBA" id="ARBA00022723"/>
    </source>
</evidence>
<dbReference type="InterPro" id="IPR001002">
    <property type="entry name" value="Chitin-bd_1"/>
</dbReference>
<feature type="region of interest" description="Disordered" evidence="8">
    <location>
        <begin position="327"/>
        <end position="353"/>
    </location>
</feature>
<keyword evidence="12" id="KW-1185">Reference proteome</keyword>
<dbReference type="GO" id="GO:0008061">
    <property type="term" value="F:chitin binding"/>
    <property type="evidence" value="ECO:0007669"/>
    <property type="project" value="UniProtKB-UniRule"/>
</dbReference>
<dbReference type="PROSITE" id="PS51677">
    <property type="entry name" value="NODB"/>
    <property type="match status" value="1"/>
</dbReference>
<dbReference type="InterPro" id="IPR011330">
    <property type="entry name" value="Glyco_hydro/deAcase_b/a-brl"/>
</dbReference>
<feature type="domain" description="NodB homology" evidence="10">
    <location>
        <begin position="129"/>
        <end position="320"/>
    </location>
</feature>
<dbReference type="PANTHER" id="PTHR46471:SF2">
    <property type="entry name" value="CHITIN DEACETYLASE-RELATED"/>
    <property type="match status" value="1"/>
</dbReference>
<dbReference type="CDD" id="cd10951">
    <property type="entry name" value="CE4_ClCDA_like"/>
    <property type="match status" value="1"/>
</dbReference>
<dbReference type="AlphaFoldDB" id="A0A9N9ARI0"/>
<dbReference type="Gene3D" id="3.30.60.10">
    <property type="entry name" value="Endochitinase-like"/>
    <property type="match status" value="2"/>
</dbReference>
<dbReference type="Pfam" id="PF00187">
    <property type="entry name" value="Chitin_bind_1"/>
    <property type="match status" value="1"/>
</dbReference>
<evidence type="ECO:0000256" key="7">
    <source>
        <dbReference type="PROSITE-ProRule" id="PRU00261"/>
    </source>
</evidence>
<dbReference type="InterPro" id="IPR002509">
    <property type="entry name" value="NODB_dom"/>
</dbReference>
<accession>A0A9N9ARI0</accession>
<evidence type="ECO:0000256" key="8">
    <source>
        <dbReference type="SAM" id="MobiDB-lite"/>
    </source>
</evidence>
<comment type="caution">
    <text evidence="7">Lacks conserved residue(s) required for the propagation of feature annotation.</text>
</comment>
<dbReference type="GO" id="GO:0005975">
    <property type="term" value="P:carbohydrate metabolic process"/>
    <property type="evidence" value="ECO:0007669"/>
    <property type="project" value="InterPro"/>
</dbReference>
<dbReference type="SUPFAM" id="SSF57016">
    <property type="entry name" value="Plant lectins/antimicrobial peptides"/>
    <property type="match status" value="1"/>
</dbReference>
<dbReference type="GO" id="GO:0016810">
    <property type="term" value="F:hydrolase activity, acting on carbon-nitrogen (but not peptide) bonds"/>
    <property type="evidence" value="ECO:0007669"/>
    <property type="project" value="InterPro"/>
</dbReference>
<dbReference type="PROSITE" id="PS50941">
    <property type="entry name" value="CHIT_BIND_I_2"/>
    <property type="match status" value="1"/>
</dbReference>
<keyword evidence="3" id="KW-0479">Metal-binding</keyword>
<evidence type="ECO:0000259" key="10">
    <source>
        <dbReference type="PROSITE" id="PS51677"/>
    </source>
</evidence>
<dbReference type="Gene3D" id="3.20.20.370">
    <property type="entry name" value="Glycoside hydrolase/deacetylase"/>
    <property type="match status" value="1"/>
</dbReference>
<keyword evidence="2 7" id="KW-0147">Chitin-binding</keyword>
<evidence type="ECO:0000256" key="1">
    <source>
        <dbReference type="ARBA" id="ARBA00001941"/>
    </source>
</evidence>
<feature type="disulfide bond" evidence="7">
    <location>
        <begin position="48"/>
        <end position="62"/>
    </location>
</feature>
<evidence type="ECO:0000256" key="4">
    <source>
        <dbReference type="ARBA" id="ARBA00022729"/>
    </source>
</evidence>
<evidence type="ECO:0000256" key="6">
    <source>
        <dbReference type="ARBA" id="ARBA00023277"/>
    </source>
</evidence>
<dbReference type="InterPro" id="IPR036861">
    <property type="entry name" value="Endochitinase-like_sf"/>
</dbReference>
<proteinExistence type="predicted"/>
<dbReference type="GO" id="GO:0046872">
    <property type="term" value="F:metal ion binding"/>
    <property type="evidence" value="ECO:0007669"/>
    <property type="project" value="UniProtKB-KW"/>
</dbReference>
<evidence type="ECO:0000313" key="11">
    <source>
        <dbReference type="EMBL" id="CAG8540055.1"/>
    </source>
</evidence>
<dbReference type="SMART" id="SM00270">
    <property type="entry name" value="ChtBD1"/>
    <property type="match status" value="2"/>
</dbReference>
<comment type="cofactor">
    <cofactor evidence="1">
        <name>Co(2+)</name>
        <dbReference type="ChEBI" id="CHEBI:48828"/>
    </cofactor>
</comment>
<dbReference type="Pfam" id="PF01522">
    <property type="entry name" value="Polysacc_deac_1"/>
    <property type="match status" value="1"/>
</dbReference>
<sequence length="353" mass="38178">MCNPVEKFAPRLNLLSTSAVAATTADYPISQDGRCGIDSQTKCANDNCCSQYGYCNIETAYCGSGCQSGFGKCNSDSSSSNASNSITVSTDGKCGSATNTQCPSGQCCSQYGYCNTGSAPYHRVCTVTNTFAITFDDGPAGYTNQLLDELDEKGVKATFFVNGNNFGCIYNYADVLKRAYDAGHQIASHTWSHARMPALSREEIVYQITKLEVALRKIIGVVPRYFRLPYGDGVDSDLIMSILQEYGYIVIGWEIDTRDTAGASVDTSKQEYQNNNNPPNPHIAIQHDPVETTVKGLVPWALDYVISNGYKVVPVGTCLGDESGWYKESGSPSAQDSTWSCSEDDKHKSAGGF</sequence>